<keyword evidence="3" id="KW-1185">Reference proteome</keyword>
<reference evidence="2" key="1">
    <citation type="journal article" date="2014" name="Int. J. Syst. Evol. Microbiol.">
        <title>Complete genome of a new Firmicutes species belonging to the dominant human colonic microbiota ('Ruminococcus bicirculans') reveals two chromosomes and a selective capacity to utilize plant glucans.</title>
        <authorList>
            <consortium name="NISC Comparative Sequencing Program"/>
            <person name="Wegmann U."/>
            <person name="Louis P."/>
            <person name="Goesmann A."/>
            <person name="Henrissat B."/>
            <person name="Duncan S.H."/>
            <person name="Flint H.J."/>
        </authorList>
    </citation>
    <scope>NUCLEOTIDE SEQUENCE</scope>
    <source>
        <strain evidence="2">NBRC 113428</strain>
    </source>
</reference>
<dbReference type="Proteomes" id="UP001596403">
    <property type="component" value="Unassembled WGS sequence"/>
</dbReference>
<evidence type="ECO:0000313" key="1">
    <source>
        <dbReference type="EMBL" id="MFC6643655.1"/>
    </source>
</evidence>
<dbReference type="EMBL" id="JBHSWA010000004">
    <property type="protein sequence ID" value="MFC6643811.1"/>
    <property type="molecule type" value="Genomic_DNA"/>
</dbReference>
<organism evidence="2 3">
    <name type="scientific">Sulfitobacter profundi</name>
    <dbReference type="NCBI Taxonomy" id="2679961"/>
    <lineage>
        <taxon>Bacteria</taxon>
        <taxon>Pseudomonadati</taxon>
        <taxon>Pseudomonadota</taxon>
        <taxon>Alphaproteobacteria</taxon>
        <taxon>Rhodobacterales</taxon>
        <taxon>Roseobacteraceae</taxon>
        <taxon>Sulfitobacter</taxon>
    </lineage>
</organism>
<gene>
    <name evidence="1" type="ORF">ACFQAU_19980</name>
    <name evidence="2" type="ORF">ACFQAU_20955</name>
</gene>
<reference evidence="2" key="3">
    <citation type="submission" date="2024-09" db="EMBL/GenBank/DDBJ databases">
        <authorList>
            <person name="Sun Q."/>
            <person name="Mori K."/>
        </authorList>
    </citation>
    <scope>NUCLEOTIDE SEQUENCE</scope>
    <source>
        <strain evidence="2">NBRC 113428</strain>
    </source>
</reference>
<accession>A0ABW1Z587</accession>
<dbReference type="EMBL" id="JBHSWA010000004">
    <property type="protein sequence ID" value="MFC6643655.1"/>
    <property type="molecule type" value="Genomic_DNA"/>
</dbReference>
<evidence type="ECO:0000313" key="2">
    <source>
        <dbReference type="EMBL" id="MFC6643811.1"/>
    </source>
</evidence>
<sequence length="45" mass="4837">MNQYQIGRVCGCKFLAVNPAILIFGKAFFGQSVATEIACRINGDA</sequence>
<reference evidence="3" key="2">
    <citation type="journal article" date="2019" name="Int. J. Syst. Evol. Microbiol.">
        <title>The Global Catalogue of Microorganisms (GCM) 10K type strain sequencing project: providing services to taxonomists for standard genome sequencing and annotation.</title>
        <authorList>
            <consortium name="The Broad Institute Genomics Platform"/>
            <consortium name="The Broad Institute Genome Sequencing Center for Infectious Disease"/>
            <person name="Wu L."/>
            <person name="Ma J."/>
        </authorList>
    </citation>
    <scope>NUCLEOTIDE SEQUENCE [LARGE SCALE GENOMIC DNA]</scope>
    <source>
        <strain evidence="3">NBRC 111368</strain>
    </source>
</reference>
<proteinExistence type="predicted"/>
<comment type="caution">
    <text evidence="2">The sequence shown here is derived from an EMBL/GenBank/DDBJ whole genome shotgun (WGS) entry which is preliminary data.</text>
</comment>
<evidence type="ECO:0000313" key="3">
    <source>
        <dbReference type="Proteomes" id="UP001596403"/>
    </source>
</evidence>
<dbReference type="RefSeq" id="WP_165935583.1">
    <property type="nucleotide sequence ID" value="NZ_JBHSWA010000004.1"/>
</dbReference>
<protein>
    <submittedName>
        <fullName evidence="2">Uncharacterized protein</fullName>
    </submittedName>
</protein>
<name>A0ABW1Z587_9RHOB</name>